<evidence type="ECO:0000313" key="1">
    <source>
        <dbReference type="EMBL" id="ALI56745.1"/>
    </source>
</evidence>
<sequence>MTTFISHQAEQLSALLSERLGVHAGVGFAGKLAKAGRRLPRWARRDGAVIVTAMQWETHPMLSRQIDHDRVARAVKNLTRHLGGLDASKRRKNKILDLIASIAFVVCVTVGLILGIMIWRDLI</sequence>
<dbReference type="STRING" id="1397108.IMCC12053_2798"/>
<evidence type="ECO:0000313" key="2">
    <source>
        <dbReference type="Proteomes" id="UP000064920"/>
    </source>
</evidence>
<dbReference type="PATRIC" id="fig|1397108.4.peg.2862"/>
<name>A0A0P0AEK4_9RHOB</name>
<keyword evidence="2" id="KW-1185">Reference proteome</keyword>
<dbReference type="Proteomes" id="UP000064920">
    <property type="component" value="Chromosome"/>
</dbReference>
<accession>A0A0P0AEK4</accession>
<dbReference type="KEGG" id="cmar:IMCC12053_2798"/>
<organism evidence="1 2">
    <name type="scientific">Celeribacter marinus</name>
    <dbReference type="NCBI Taxonomy" id="1397108"/>
    <lineage>
        <taxon>Bacteria</taxon>
        <taxon>Pseudomonadati</taxon>
        <taxon>Pseudomonadota</taxon>
        <taxon>Alphaproteobacteria</taxon>
        <taxon>Rhodobacterales</taxon>
        <taxon>Roseobacteraceae</taxon>
        <taxon>Celeribacter</taxon>
    </lineage>
</organism>
<dbReference type="RefSeq" id="WP_062219959.1">
    <property type="nucleotide sequence ID" value="NZ_CP012023.1"/>
</dbReference>
<gene>
    <name evidence="1" type="ORF">IMCC12053_2798</name>
</gene>
<reference evidence="1 2" key="1">
    <citation type="submission" date="2015-05" db="EMBL/GenBank/DDBJ databases">
        <authorList>
            <person name="Wang D.B."/>
            <person name="Wang M."/>
        </authorList>
    </citation>
    <scope>NUCLEOTIDE SEQUENCE [LARGE SCALE GENOMIC DNA]</scope>
    <source>
        <strain evidence="1 2">IMCC 12053</strain>
    </source>
</reference>
<protein>
    <submittedName>
        <fullName evidence="1">Uncharacterized protein</fullName>
    </submittedName>
</protein>
<dbReference type="AlphaFoldDB" id="A0A0P0AEK4"/>
<proteinExistence type="predicted"/>
<dbReference type="OrthoDB" id="7874312at2"/>
<dbReference type="EMBL" id="CP012023">
    <property type="protein sequence ID" value="ALI56745.1"/>
    <property type="molecule type" value="Genomic_DNA"/>
</dbReference>